<gene>
    <name evidence="1" type="ORF">QBC38DRAFT_373529</name>
</gene>
<accession>A0AAN7BHB0</accession>
<dbReference type="Pfam" id="PF12138">
    <property type="entry name" value="Spherulin4"/>
    <property type="match status" value="1"/>
</dbReference>
<evidence type="ECO:0000313" key="2">
    <source>
        <dbReference type="Proteomes" id="UP001301958"/>
    </source>
</evidence>
<dbReference type="InterPro" id="IPR021986">
    <property type="entry name" value="Spherulin4"/>
</dbReference>
<reference evidence="1" key="1">
    <citation type="journal article" date="2023" name="Mol. Phylogenet. Evol.">
        <title>Genome-scale phylogeny and comparative genomics of the fungal order Sordariales.</title>
        <authorList>
            <person name="Hensen N."/>
            <person name="Bonometti L."/>
            <person name="Westerberg I."/>
            <person name="Brannstrom I.O."/>
            <person name="Guillou S."/>
            <person name="Cros-Aarteil S."/>
            <person name="Calhoun S."/>
            <person name="Haridas S."/>
            <person name="Kuo A."/>
            <person name="Mondo S."/>
            <person name="Pangilinan J."/>
            <person name="Riley R."/>
            <person name="LaButti K."/>
            <person name="Andreopoulos B."/>
            <person name="Lipzen A."/>
            <person name="Chen C."/>
            <person name="Yan M."/>
            <person name="Daum C."/>
            <person name="Ng V."/>
            <person name="Clum A."/>
            <person name="Steindorff A."/>
            <person name="Ohm R.A."/>
            <person name="Martin F."/>
            <person name="Silar P."/>
            <person name="Natvig D.O."/>
            <person name="Lalanne C."/>
            <person name="Gautier V."/>
            <person name="Ament-Velasquez S.L."/>
            <person name="Kruys A."/>
            <person name="Hutchinson M.I."/>
            <person name="Powell A.J."/>
            <person name="Barry K."/>
            <person name="Miller A.N."/>
            <person name="Grigoriev I.V."/>
            <person name="Debuchy R."/>
            <person name="Gladieux P."/>
            <person name="Hiltunen Thoren M."/>
            <person name="Johannesson H."/>
        </authorList>
    </citation>
    <scope>NUCLEOTIDE SEQUENCE</scope>
    <source>
        <strain evidence="1">CBS 990.96</strain>
    </source>
</reference>
<evidence type="ECO:0000313" key="1">
    <source>
        <dbReference type="EMBL" id="KAK4223257.1"/>
    </source>
</evidence>
<comment type="caution">
    <text evidence="1">The sequence shown here is derived from an EMBL/GenBank/DDBJ whole genome shotgun (WGS) entry which is preliminary data.</text>
</comment>
<reference evidence="1" key="2">
    <citation type="submission" date="2023-05" db="EMBL/GenBank/DDBJ databases">
        <authorList>
            <consortium name="Lawrence Berkeley National Laboratory"/>
            <person name="Steindorff A."/>
            <person name="Hensen N."/>
            <person name="Bonometti L."/>
            <person name="Westerberg I."/>
            <person name="Brannstrom I.O."/>
            <person name="Guillou S."/>
            <person name="Cros-Aarteil S."/>
            <person name="Calhoun S."/>
            <person name="Haridas S."/>
            <person name="Kuo A."/>
            <person name="Mondo S."/>
            <person name="Pangilinan J."/>
            <person name="Riley R."/>
            <person name="Labutti K."/>
            <person name="Andreopoulos B."/>
            <person name="Lipzen A."/>
            <person name="Chen C."/>
            <person name="Yanf M."/>
            <person name="Daum C."/>
            <person name="Ng V."/>
            <person name="Clum A."/>
            <person name="Ohm R."/>
            <person name="Martin F."/>
            <person name="Silar P."/>
            <person name="Natvig D."/>
            <person name="Lalanne C."/>
            <person name="Gautier V."/>
            <person name="Ament-Velasquez S.L."/>
            <person name="Kruys A."/>
            <person name="Hutchinson M.I."/>
            <person name="Powell A.J."/>
            <person name="Barry K."/>
            <person name="Miller A.N."/>
            <person name="Grigoriev I.V."/>
            <person name="Debuchy R."/>
            <person name="Gladieux P."/>
            <person name="Thoren M.H."/>
            <person name="Johannesson H."/>
        </authorList>
    </citation>
    <scope>NUCLEOTIDE SEQUENCE</scope>
    <source>
        <strain evidence="1">CBS 990.96</strain>
    </source>
</reference>
<dbReference type="EMBL" id="MU865433">
    <property type="protein sequence ID" value="KAK4223257.1"/>
    <property type="molecule type" value="Genomic_DNA"/>
</dbReference>
<keyword evidence="2" id="KW-1185">Reference proteome</keyword>
<protein>
    <submittedName>
        <fullName evidence="1">Spherulin-4</fullName>
    </submittedName>
</protein>
<dbReference type="Proteomes" id="UP001301958">
    <property type="component" value="Unassembled WGS sequence"/>
</dbReference>
<organism evidence="1 2">
    <name type="scientific">Podospora fimiseda</name>
    <dbReference type="NCBI Taxonomy" id="252190"/>
    <lineage>
        <taxon>Eukaryota</taxon>
        <taxon>Fungi</taxon>
        <taxon>Dikarya</taxon>
        <taxon>Ascomycota</taxon>
        <taxon>Pezizomycotina</taxon>
        <taxon>Sordariomycetes</taxon>
        <taxon>Sordariomycetidae</taxon>
        <taxon>Sordariales</taxon>
        <taxon>Podosporaceae</taxon>
        <taxon>Podospora</taxon>
    </lineage>
</organism>
<dbReference type="PANTHER" id="PTHR35040:SF9">
    <property type="entry name" value="4-LIKE CELL SURFACE PROTEIN, PUTATIVE (AFU_ORTHOLOGUE AFUA_4G14080)-RELATED"/>
    <property type="match status" value="1"/>
</dbReference>
<dbReference type="AlphaFoldDB" id="A0AAN7BHB0"/>
<proteinExistence type="predicted"/>
<name>A0AAN7BHB0_9PEZI</name>
<dbReference type="PANTHER" id="PTHR35040">
    <property type="match status" value="1"/>
</dbReference>
<sequence>MAADTCSDTPLKDTSASNNPFILVPLYIYPASNSWAPLISSVSKHPNQDFLVVVNPDNGPGPGDLPDTNYISVLKTLSLLPNVKLLGYVHCTYGQRPQEEIIPDITSYKNWHTITSGNICIDGIFFDETPSTPEYVEYMSFLSSQTRSILQDAIIIYNPGIFPQSVKYYDSADYIIPFENEADQWESEYVQINLVNLSDELKAKSIAIAHSCKEWNQQVGIVEEAIGKHGFAGHFVTGVGGYTEWCGLWEEYVRMTAARMQEGKPHSGEA</sequence>